<evidence type="ECO:0000256" key="1">
    <source>
        <dbReference type="ARBA" id="ARBA00001933"/>
    </source>
</evidence>
<comment type="caution">
    <text evidence="7">The sequence shown here is derived from an EMBL/GenBank/DDBJ whole genome shotgun (WGS) entry which is preliminary data.</text>
</comment>
<reference evidence="7" key="1">
    <citation type="journal article" date="2023" name="Insect Mol. Biol.">
        <title>Genome sequencing provides insights into the evolution of gene families encoding plant cell wall-degrading enzymes in longhorned beetles.</title>
        <authorList>
            <person name="Shin N.R."/>
            <person name="Okamura Y."/>
            <person name="Kirsch R."/>
            <person name="Pauchet Y."/>
        </authorList>
    </citation>
    <scope>NUCLEOTIDE SEQUENCE</scope>
    <source>
        <strain evidence="7">AMC_N1</strain>
    </source>
</reference>
<sequence length="119" mass="13399">MVPFLSHTSPWNLFYSPGHPRFFNQLSCGLDLISMAGEWLTATANTNMFTFEIAPVFILMENVVMTHMRELIGKNWRKGDSILAPDNFGEWEAPELATKALTINNDLAGHLNWISNACV</sequence>
<evidence type="ECO:0000256" key="4">
    <source>
        <dbReference type="ARBA" id="ARBA00022898"/>
    </source>
</evidence>
<dbReference type="PANTHER" id="PTHR45677:SF10">
    <property type="entry name" value="GLUTAMATE DECARBOXYLASE"/>
    <property type="match status" value="1"/>
</dbReference>
<keyword evidence="8" id="KW-1185">Reference proteome</keyword>
<organism evidence="7 8">
    <name type="scientific">Aromia moschata</name>
    <dbReference type="NCBI Taxonomy" id="1265417"/>
    <lineage>
        <taxon>Eukaryota</taxon>
        <taxon>Metazoa</taxon>
        <taxon>Ecdysozoa</taxon>
        <taxon>Arthropoda</taxon>
        <taxon>Hexapoda</taxon>
        <taxon>Insecta</taxon>
        <taxon>Pterygota</taxon>
        <taxon>Neoptera</taxon>
        <taxon>Endopterygota</taxon>
        <taxon>Coleoptera</taxon>
        <taxon>Polyphaga</taxon>
        <taxon>Cucujiformia</taxon>
        <taxon>Chrysomeloidea</taxon>
        <taxon>Cerambycidae</taxon>
        <taxon>Cerambycinae</taxon>
        <taxon>Callichromatini</taxon>
        <taxon>Aromia</taxon>
    </lineage>
</organism>
<dbReference type="GO" id="GO:0005737">
    <property type="term" value="C:cytoplasm"/>
    <property type="evidence" value="ECO:0007669"/>
    <property type="project" value="TreeGrafter"/>
</dbReference>
<gene>
    <name evidence="7" type="ORF">NQ318_018797</name>
</gene>
<keyword evidence="3" id="KW-0210">Decarboxylase</keyword>
<dbReference type="InterPro" id="IPR002129">
    <property type="entry name" value="PyrdxlP-dep_de-COase"/>
</dbReference>
<accession>A0AAV8ZIW4</accession>
<comment type="cofactor">
    <cofactor evidence="1 6">
        <name>pyridoxal 5'-phosphate</name>
        <dbReference type="ChEBI" id="CHEBI:597326"/>
    </cofactor>
</comment>
<dbReference type="GO" id="GO:0004351">
    <property type="term" value="F:glutamate decarboxylase activity"/>
    <property type="evidence" value="ECO:0007669"/>
    <property type="project" value="TreeGrafter"/>
</dbReference>
<evidence type="ECO:0000256" key="2">
    <source>
        <dbReference type="ARBA" id="ARBA00009533"/>
    </source>
</evidence>
<evidence type="ECO:0000256" key="3">
    <source>
        <dbReference type="ARBA" id="ARBA00022793"/>
    </source>
</evidence>
<dbReference type="EMBL" id="JAPWTK010000001">
    <property type="protein sequence ID" value="KAJ8963326.1"/>
    <property type="molecule type" value="Genomic_DNA"/>
</dbReference>
<dbReference type="Proteomes" id="UP001162162">
    <property type="component" value="Unassembled WGS sequence"/>
</dbReference>
<protein>
    <submittedName>
        <fullName evidence="7">Uncharacterized protein</fullName>
    </submittedName>
</protein>
<name>A0AAV8ZIW4_9CUCU</name>
<dbReference type="InterPro" id="IPR015421">
    <property type="entry name" value="PyrdxlP-dep_Trfase_major"/>
</dbReference>
<dbReference type="GO" id="GO:0009449">
    <property type="term" value="P:gamma-aminobutyric acid biosynthetic process"/>
    <property type="evidence" value="ECO:0007669"/>
    <property type="project" value="TreeGrafter"/>
</dbReference>
<dbReference type="SUPFAM" id="SSF53383">
    <property type="entry name" value="PLP-dependent transferases"/>
    <property type="match status" value="1"/>
</dbReference>
<keyword evidence="4 6" id="KW-0663">Pyridoxal phosphate</keyword>
<comment type="similarity">
    <text evidence="2 6">Belongs to the group II decarboxylase family.</text>
</comment>
<keyword evidence="5 6" id="KW-0456">Lyase</keyword>
<dbReference type="GO" id="GO:0030170">
    <property type="term" value="F:pyridoxal phosphate binding"/>
    <property type="evidence" value="ECO:0007669"/>
    <property type="project" value="InterPro"/>
</dbReference>
<dbReference type="PANTHER" id="PTHR45677">
    <property type="entry name" value="GLUTAMATE DECARBOXYLASE-RELATED"/>
    <property type="match status" value="1"/>
</dbReference>
<evidence type="ECO:0000313" key="8">
    <source>
        <dbReference type="Proteomes" id="UP001162162"/>
    </source>
</evidence>
<dbReference type="Gene3D" id="3.90.1150.170">
    <property type="match status" value="1"/>
</dbReference>
<dbReference type="AlphaFoldDB" id="A0AAV8ZIW4"/>
<dbReference type="Gene3D" id="3.40.640.10">
    <property type="entry name" value="Type I PLP-dependent aspartate aminotransferase-like (Major domain)"/>
    <property type="match status" value="1"/>
</dbReference>
<dbReference type="InterPro" id="IPR015424">
    <property type="entry name" value="PyrdxlP-dep_Trfase"/>
</dbReference>
<evidence type="ECO:0000256" key="6">
    <source>
        <dbReference type="RuleBase" id="RU000382"/>
    </source>
</evidence>
<proteinExistence type="inferred from homology"/>
<evidence type="ECO:0000313" key="7">
    <source>
        <dbReference type="EMBL" id="KAJ8963326.1"/>
    </source>
</evidence>
<dbReference type="Pfam" id="PF00282">
    <property type="entry name" value="Pyridoxal_deC"/>
    <property type="match status" value="1"/>
</dbReference>
<evidence type="ECO:0000256" key="5">
    <source>
        <dbReference type="ARBA" id="ARBA00023239"/>
    </source>
</evidence>